<protein>
    <submittedName>
        <fullName evidence="1">Uncharacterized protein</fullName>
    </submittedName>
</protein>
<evidence type="ECO:0000313" key="1">
    <source>
        <dbReference type="EMBL" id="UEK21318.1"/>
    </source>
</evidence>
<reference evidence="1" key="1">
    <citation type="submission" date="2021-10" db="EMBL/GenBank/DDBJ databases">
        <title>The complete Mitochondria genome of Ferula sinkiangensis K.M Shen.</title>
        <authorList>
            <person name="Fan C."/>
        </authorList>
    </citation>
    <scope>NUCLEOTIDE SEQUENCE</scope>
</reference>
<name>A0A8K1R5M7_9APIA</name>
<accession>A0A8K1R5M7</accession>
<keyword evidence="1" id="KW-0496">Mitochondrion</keyword>
<proteinExistence type="predicted"/>
<dbReference type="AlphaFoldDB" id="A0A8K1R5M7"/>
<gene>
    <name evidence="1" type="primary">orf39</name>
</gene>
<dbReference type="EMBL" id="OK585063">
    <property type="protein sequence ID" value="UEK21318.1"/>
    <property type="molecule type" value="Genomic_DNA"/>
</dbReference>
<geneLocation type="mitochondrion" evidence="1"/>
<sequence length="153" mass="17900">MVELIHVRSKNHGVELTPLNICWIEGESAIFTRKKVRRGRGGALSSLNRACIAMLHSNRNRLVPSLVEFPSLTGGNRRLRVSRFRSRMAHFAKLTGCFRLFPLSQLFVFERIPYQFPAKEGKCRWFEVNARTKRSRRSPIKRFRSRWQSKEAL</sequence>
<organism evidence="1">
    <name type="scientific">Ferula sinkiangensis</name>
    <dbReference type="NCBI Taxonomy" id="1271632"/>
    <lineage>
        <taxon>Eukaryota</taxon>
        <taxon>Viridiplantae</taxon>
        <taxon>Streptophyta</taxon>
        <taxon>Embryophyta</taxon>
        <taxon>Tracheophyta</taxon>
        <taxon>Spermatophyta</taxon>
        <taxon>Magnoliopsida</taxon>
        <taxon>eudicotyledons</taxon>
        <taxon>Gunneridae</taxon>
        <taxon>Pentapetalae</taxon>
        <taxon>asterids</taxon>
        <taxon>campanulids</taxon>
        <taxon>Apiales</taxon>
        <taxon>Apiaceae</taxon>
        <taxon>Apioideae</taxon>
        <taxon>Scandiceae</taxon>
        <taxon>Ferulinae</taxon>
        <taxon>Ferula</taxon>
    </lineage>
</organism>